<keyword evidence="1" id="KW-1133">Transmembrane helix</keyword>
<dbReference type="Proteomes" id="UP000183047">
    <property type="component" value="Unassembled WGS sequence"/>
</dbReference>
<keyword evidence="4" id="KW-1185">Reference proteome</keyword>
<dbReference type="Gene3D" id="3.40.50.300">
    <property type="entry name" value="P-loop containing nucleotide triphosphate hydrolases"/>
    <property type="match status" value="1"/>
</dbReference>
<organism evidence="3 4">
    <name type="scientific">Butyrivibrio hungatei</name>
    <dbReference type="NCBI Taxonomy" id="185008"/>
    <lineage>
        <taxon>Bacteria</taxon>
        <taxon>Bacillati</taxon>
        <taxon>Bacillota</taxon>
        <taxon>Clostridia</taxon>
        <taxon>Lachnospirales</taxon>
        <taxon>Lachnospiraceae</taxon>
        <taxon>Butyrivibrio</taxon>
    </lineage>
</organism>
<dbReference type="Pfam" id="PF12666">
    <property type="entry name" value="PrgI"/>
    <property type="match status" value="1"/>
</dbReference>
<name>A0A1G5BEB0_9FIRM</name>
<dbReference type="Pfam" id="PF19044">
    <property type="entry name" value="P-loop_TraG"/>
    <property type="match status" value="1"/>
</dbReference>
<sequence>MAIRVNVPRDLSRVKEKVAFNLTKRQLICFTLAGMIGLPTFFLIKGFTGNVSAATFIMMAVMMPMFFMAMYERNGEAIERIIQHSIDWKRQKKKHDEDKYPWQMFKNGICRADDNFYSKTMRFSDINYKLATDEDQQAIFDNWKKFLNFFDSSVRFELTFVNVTKDEAKFYETIRIKERDDGFDDVRAEYSEMLNRQLDKGNNGLEKTKYITFGIRAKSFKEARPRLRSIENDVFNNFKKMDVKAKPLTGKERLELIRLINRLGGDTNDKLKYPTKNTIRTKTRYATVSAFSYDAPTMEDRFLMDLLNSDASQVISIHLQSINQNDAIKKVKKTITNIDSTKIDEQKKAVRSGYDMDLIPGDLVTYGKDANSFLQDLQDQNERMFRMTFLIMNTAGSKIELKNNYLQTSSTAQQFNCDTYKLDYRQEQALYSVLPLASDLIHIDRSLTTSSVGIFIPFTTQELMQTDDEALYYGLNALSQNIIMGDRKSLSNPNGMILGKPGYGKSFAAKREMSNVILSTDDDIIICDPEQEYSALVKKFRGQVIHVSQKSKQYINPMDINENYSDGDNPVSLKAEFILSLFELVMDGKGGLGPVEKTVIDRCIHKIYEKYFDNPVPENMPILADLYNALMLQEEKEAHEVATALEIYVTGSLNVFNNRTNVDINNRIVCYDIKDLGNQLKKIGMLIVQDQVWCRVTANRSVGKATRYYMDEFHLLLQDKQTASYSAEIYKRFRKWGGIPTAITQNVKDLLKSPEVENIFENSEFIYMLKQAPKDKEILAQRLGISKYQISYVEKAETGEGLLIFGNLILPFKDQFPNDLELYKIMTTKPKEVAVWQKGV</sequence>
<evidence type="ECO:0000313" key="4">
    <source>
        <dbReference type="Proteomes" id="UP000183047"/>
    </source>
</evidence>
<dbReference type="OrthoDB" id="9804380at2"/>
<dbReference type="PANTHER" id="PTHR30121">
    <property type="entry name" value="UNCHARACTERIZED PROTEIN YJGR-RELATED"/>
    <property type="match status" value="1"/>
</dbReference>
<dbReference type="InterPro" id="IPR024414">
    <property type="entry name" value="Uncharacterised_PrgI"/>
</dbReference>
<dbReference type="NCBIfam" id="NF045971">
    <property type="entry name" value="conju_CD1110"/>
    <property type="match status" value="1"/>
</dbReference>
<evidence type="ECO:0000259" key="2">
    <source>
        <dbReference type="Pfam" id="PF19044"/>
    </source>
</evidence>
<dbReference type="Gene3D" id="1.10.8.730">
    <property type="match status" value="1"/>
</dbReference>
<dbReference type="EMBL" id="FMUR01000004">
    <property type="protein sequence ID" value="SCX88505.1"/>
    <property type="molecule type" value="Genomic_DNA"/>
</dbReference>
<keyword evidence="1" id="KW-0812">Transmembrane</keyword>
<reference evidence="4" key="1">
    <citation type="submission" date="2016-10" db="EMBL/GenBank/DDBJ databases">
        <authorList>
            <person name="Varghese N."/>
            <person name="Submissions S."/>
        </authorList>
    </citation>
    <scope>NUCLEOTIDE SEQUENCE [LARGE SCALE GENOMIC DNA]</scope>
    <source>
        <strain evidence="4">XBD2006</strain>
    </source>
</reference>
<feature type="domain" description="TraG P-loop" evidence="2">
    <location>
        <begin position="488"/>
        <end position="772"/>
    </location>
</feature>
<proteinExistence type="predicted"/>
<dbReference type="PANTHER" id="PTHR30121:SF6">
    <property type="entry name" value="SLR6007 PROTEIN"/>
    <property type="match status" value="1"/>
</dbReference>
<evidence type="ECO:0000256" key="1">
    <source>
        <dbReference type="SAM" id="Phobius"/>
    </source>
</evidence>
<dbReference type="InterPro" id="IPR051162">
    <property type="entry name" value="T4SS_component"/>
</dbReference>
<dbReference type="InterPro" id="IPR027417">
    <property type="entry name" value="P-loop_NTPase"/>
</dbReference>
<dbReference type="AlphaFoldDB" id="A0A1G5BEB0"/>
<evidence type="ECO:0000313" key="3">
    <source>
        <dbReference type="EMBL" id="SCX88505.1"/>
    </source>
</evidence>
<dbReference type="RefSeq" id="WP_074461434.1">
    <property type="nucleotide sequence ID" value="NZ_FMUR01000004.1"/>
</dbReference>
<feature type="transmembrane region" description="Helical" evidence="1">
    <location>
        <begin position="27"/>
        <end position="47"/>
    </location>
</feature>
<dbReference type="InterPro" id="IPR043964">
    <property type="entry name" value="P-loop_TraG"/>
</dbReference>
<keyword evidence="1" id="KW-0472">Membrane</keyword>
<accession>A0A1G5BEB0</accession>
<dbReference type="SUPFAM" id="SSF52540">
    <property type="entry name" value="P-loop containing nucleoside triphosphate hydrolases"/>
    <property type="match status" value="1"/>
</dbReference>
<protein>
    <submittedName>
        <fullName evidence="3">Type IV secretory pathway, VirB4 component</fullName>
    </submittedName>
</protein>
<gene>
    <name evidence="3" type="ORF">SAMN02910451_00686</name>
</gene>